<evidence type="ECO:0008006" key="3">
    <source>
        <dbReference type="Google" id="ProtNLM"/>
    </source>
</evidence>
<dbReference type="PANTHER" id="PTHR15460">
    <property type="entry name" value="PEROXISOMAL MEMBRANE PROTEIN 4"/>
    <property type="match status" value="1"/>
</dbReference>
<dbReference type="GO" id="GO:0005778">
    <property type="term" value="C:peroxisomal membrane"/>
    <property type="evidence" value="ECO:0007669"/>
    <property type="project" value="TreeGrafter"/>
</dbReference>
<dbReference type="EMBL" id="MBFT01000046">
    <property type="protein sequence ID" value="PVU99256.1"/>
    <property type="molecule type" value="Genomic_DNA"/>
</dbReference>
<keyword evidence="2" id="KW-1185">Reference proteome</keyword>
<dbReference type="AlphaFoldDB" id="A0A2T9Z3Y6"/>
<evidence type="ECO:0000313" key="1">
    <source>
        <dbReference type="EMBL" id="PVU99256.1"/>
    </source>
</evidence>
<dbReference type="OrthoDB" id="39659at2759"/>
<dbReference type="Proteomes" id="UP000245699">
    <property type="component" value="Unassembled WGS sequence"/>
</dbReference>
<organism evidence="1 2">
    <name type="scientific">Furculomyces boomerangus</name>
    <dbReference type="NCBI Taxonomy" id="61424"/>
    <lineage>
        <taxon>Eukaryota</taxon>
        <taxon>Fungi</taxon>
        <taxon>Fungi incertae sedis</taxon>
        <taxon>Zoopagomycota</taxon>
        <taxon>Kickxellomycotina</taxon>
        <taxon>Harpellomycetes</taxon>
        <taxon>Harpellales</taxon>
        <taxon>Harpellaceae</taxon>
        <taxon>Furculomyces</taxon>
    </lineage>
</organism>
<dbReference type="PIRSF" id="PIRSF013674">
    <property type="entry name" value="PXMP4"/>
    <property type="match status" value="1"/>
</dbReference>
<comment type="caution">
    <text evidence="1">The sequence shown here is derived from an EMBL/GenBank/DDBJ whole genome shotgun (WGS) entry which is preliminary data.</text>
</comment>
<reference evidence="1 2" key="1">
    <citation type="journal article" date="2018" name="MBio">
        <title>Comparative Genomics Reveals the Core Gene Toolbox for the Fungus-Insect Symbiosis.</title>
        <authorList>
            <person name="Wang Y."/>
            <person name="Stata M."/>
            <person name="Wang W."/>
            <person name="Stajich J.E."/>
            <person name="White M.M."/>
            <person name="Moncalvo J.M."/>
        </authorList>
    </citation>
    <scope>NUCLEOTIDE SEQUENCE [LARGE SCALE GENOMIC DNA]</scope>
    <source>
        <strain evidence="1 2">AUS-77-4</strain>
    </source>
</reference>
<dbReference type="PANTHER" id="PTHR15460:SF3">
    <property type="entry name" value="PEROXISOMAL MEMBRANE PROTEIN 4"/>
    <property type="match status" value="1"/>
</dbReference>
<dbReference type="InterPro" id="IPR019531">
    <property type="entry name" value="Pmp4"/>
</dbReference>
<protein>
    <recommendedName>
        <fullName evidence="3">Peroxisomal membrane protein 4</fullName>
    </recommendedName>
</protein>
<accession>A0A2T9Z3Y6</accession>
<evidence type="ECO:0000313" key="2">
    <source>
        <dbReference type="Proteomes" id="UP000245699"/>
    </source>
</evidence>
<sequence>MNLIQKIILDPNNRDVLSVVKGFRNGMVYGAKIRFPHALVMAFLFKSGSLSNKIKFILSATKEHSMKLAFFATIYKTLRILQRRLFKQKDDTIATFVSGFVGGYFVFHSNTPINNQISLYLFSRIAISVFKKFWHESGLPIPKNGFALFSALCWGCVMVLHANDAKYLQEGLKSSMDYIYLNSDTWDSLRTLLWHNK</sequence>
<dbReference type="Pfam" id="PF02466">
    <property type="entry name" value="Tim17"/>
    <property type="match status" value="1"/>
</dbReference>
<proteinExistence type="predicted"/>
<gene>
    <name evidence="1" type="ORF">BB559_000865</name>
</gene>
<dbReference type="STRING" id="61424.A0A2T9Z3Y6"/>
<name>A0A2T9Z3Y6_9FUNG</name>